<comment type="caution">
    <text evidence="1">The sequence shown here is derived from an EMBL/GenBank/DDBJ whole genome shotgun (WGS) entry which is preliminary data.</text>
</comment>
<dbReference type="InterPro" id="IPR014710">
    <property type="entry name" value="RmlC-like_jellyroll"/>
</dbReference>
<organism evidence="1 2">
    <name type="scientific">Caballeronia calidae</name>
    <dbReference type="NCBI Taxonomy" id="1777139"/>
    <lineage>
        <taxon>Bacteria</taxon>
        <taxon>Pseudomonadati</taxon>
        <taxon>Pseudomonadota</taxon>
        <taxon>Betaproteobacteria</taxon>
        <taxon>Burkholderiales</taxon>
        <taxon>Burkholderiaceae</taxon>
        <taxon>Caballeronia</taxon>
    </lineage>
</organism>
<accession>A0A158AFT0</accession>
<dbReference type="EMBL" id="FCOX02000005">
    <property type="protein sequence ID" value="SAK56668.1"/>
    <property type="molecule type" value="Genomic_DNA"/>
</dbReference>
<name>A0A158AFT0_9BURK</name>
<evidence type="ECO:0008006" key="3">
    <source>
        <dbReference type="Google" id="ProtNLM"/>
    </source>
</evidence>
<dbReference type="PANTHER" id="PTHR37943:SF1">
    <property type="entry name" value="PROTEIN VES"/>
    <property type="match status" value="1"/>
</dbReference>
<evidence type="ECO:0000313" key="1">
    <source>
        <dbReference type="EMBL" id="SAK56668.1"/>
    </source>
</evidence>
<dbReference type="InterPro" id="IPR011051">
    <property type="entry name" value="RmlC_Cupin_sf"/>
</dbReference>
<sequence>MTIIRADSLIPRPWKNGGGVTREIAAEPPDASLDAFAWRLSLADVASDGAFSTFAGVDRVLVLLDGAGMRLTEADGRVHALDAPLAIARFAGETPIHATLNDGPTRDFNVMVHRDRARAAVSVWRGSGTITPEHDLTFIFCARGSIDIKAADGTRHTLETGDTLRLDCAAALECDAADDTSWLRIGIDRL</sequence>
<dbReference type="SUPFAM" id="SSF51182">
    <property type="entry name" value="RmlC-like cupins"/>
    <property type="match status" value="1"/>
</dbReference>
<dbReference type="CDD" id="cd20293">
    <property type="entry name" value="cupin_HutD_N"/>
    <property type="match status" value="1"/>
</dbReference>
<protein>
    <recommendedName>
        <fullName evidence="3">Histidine utilization protein HutD</fullName>
    </recommendedName>
</protein>
<gene>
    <name evidence="1" type="ORF">AWB78_01602</name>
</gene>
<dbReference type="AlphaFoldDB" id="A0A158AFT0"/>
<dbReference type="InterPro" id="IPR010282">
    <property type="entry name" value="Uncharacterised_HutD/Ves"/>
</dbReference>
<dbReference type="PANTHER" id="PTHR37943">
    <property type="entry name" value="PROTEIN VES"/>
    <property type="match status" value="1"/>
</dbReference>
<evidence type="ECO:0000313" key="2">
    <source>
        <dbReference type="Proteomes" id="UP000071859"/>
    </source>
</evidence>
<dbReference type="Proteomes" id="UP000071859">
    <property type="component" value="Unassembled WGS sequence"/>
</dbReference>
<dbReference type="Pfam" id="PF05962">
    <property type="entry name" value="HutD"/>
    <property type="match status" value="1"/>
</dbReference>
<dbReference type="Gene3D" id="2.60.120.10">
    <property type="entry name" value="Jelly Rolls"/>
    <property type="match status" value="1"/>
</dbReference>
<proteinExistence type="predicted"/>
<keyword evidence="2" id="KW-1185">Reference proteome</keyword>
<reference evidence="1" key="1">
    <citation type="submission" date="2016-01" db="EMBL/GenBank/DDBJ databases">
        <authorList>
            <person name="Peeters C."/>
        </authorList>
    </citation>
    <scope>NUCLEOTIDE SEQUENCE</scope>
    <source>
        <strain evidence="1">LMG 29321</strain>
    </source>
</reference>